<accession>A0A9D1YNQ8</accession>
<reference evidence="3" key="2">
    <citation type="submission" date="2021-04" db="EMBL/GenBank/DDBJ databases">
        <authorList>
            <person name="Gilroy R."/>
        </authorList>
    </citation>
    <scope>NUCLEOTIDE SEQUENCE</scope>
    <source>
        <strain evidence="3">ChiSxjej3B15-24422</strain>
    </source>
</reference>
<organism evidence="3 4">
    <name type="scientific">Candidatus Eisenbergiella pullistercoris</name>
    <dbReference type="NCBI Taxonomy" id="2838555"/>
    <lineage>
        <taxon>Bacteria</taxon>
        <taxon>Bacillati</taxon>
        <taxon>Bacillota</taxon>
        <taxon>Clostridia</taxon>
        <taxon>Lachnospirales</taxon>
        <taxon>Lachnospiraceae</taxon>
        <taxon>Eisenbergiella</taxon>
    </lineage>
</organism>
<reference evidence="3" key="1">
    <citation type="journal article" date="2021" name="PeerJ">
        <title>Extensive microbial diversity within the chicken gut microbiome revealed by metagenomics and culture.</title>
        <authorList>
            <person name="Gilroy R."/>
            <person name="Ravi A."/>
            <person name="Getino M."/>
            <person name="Pursley I."/>
            <person name="Horton D.L."/>
            <person name="Alikhan N.F."/>
            <person name="Baker D."/>
            <person name="Gharbi K."/>
            <person name="Hall N."/>
            <person name="Watson M."/>
            <person name="Adriaenssens E.M."/>
            <person name="Foster-Nyarko E."/>
            <person name="Jarju S."/>
            <person name="Secka A."/>
            <person name="Antonio M."/>
            <person name="Oren A."/>
            <person name="Chaudhuri R.R."/>
            <person name="La Ragione R."/>
            <person name="Hildebrand F."/>
            <person name="Pallen M.J."/>
        </authorList>
    </citation>
    <scope>NUCLEOTIDE SEQUENCE</scope>
    <source>
        <strain evidence="3">ChiSxjej3B15-24422</strain>
    </source>
</reference>
<sequence length="281" mass="30657">MLRKIYFVLTICALFFMTACGTAKDEVSLPPSEKEESSVLSPSDEEERSSLPPSDEEGSAPAPLSATDAEGAEAAEVILSDPELDLQLCASQNTSDSYRGLSVRYEGQSLPISGSTLNQNFMFPPSLLPFDSASKAAVILVTGEGTGMFLMDLHVIDLIQMEEIPCESPLDWLDSHLTSRVSGGIATLSLPDRDMTFDLRETDPDNLYEEAGYGGIVKYALVNDELYAEVHIHISPVVNLGYVTLKYALQDGRYAITQVDFGLYEDDLIPCEIRLQDPGAE</sequence>
<evidence type="ECO:0000256" key="1">
    <source>
        <dbReference type="SAM" id="MobiDB-lite"/>
    </source>
</evidence>
<protein>
    <recommendedName>
        <fullName evidence="5">GerMN domain-containing protein</fullName>
    </recommendedName>
</protein>
<evidence type="ECO:0000256" key="2">
    <source>
        <dbReference type="SAM" id="SignalP"/>
    </source>
</evidence>
<evidence type="ECO:0008006" key="5">
    <source>
        <dbReference type="Google" id="ProtNLM"/>
    </source>
</evidence>
<gene>
    <name evidence="3" type="ORF">H9831_03490</name>
</gene>
<feature type="chain" id="PRO_5038626334" description="GerMN domain-containing protein" evidence="2">
    <location>
        <begin position="24"/>
        <end position="281"/>
    </location>
</feature>
<evidence type="ECO:0000313" key="4">
    <source>
        <dbReference type="Proteomes" id="UP000824007"/>
    </source>
</evidence>
<keyword evidence="2" id="KW-0732">Signal</keyword>
<dbReference type="PROSITE" id="PS51257">
    <property type="entry name" value="PROKAR_LIPOPROTEIN"/>
    <property type="match status" value="1"/>
</dbReference>
<dbReference type="EMBL" id="DXDD01000044">
    <property type="protein sequence ID" value="HIY59734.1"/>
    <property type="molecule type" value="Genomic_DNA"/>
</dbReference>
<feature type="signal peptide" evidence="2">
    <location>
        <begin position="1"/>
        <end position="23"/>
    </location>
</feature>
<dbReference type="AlphaFoldDB" id="A0A9D1YNQ8"/>
<comment type="caution">
    <text evidence="3">The sequence shown here is derived from an EMBL/GenBank/DDBJ whole genome shotgun (WGS) entry which is preliminary data.</text>
</comment>
<feature type="compositionally biased region" description="Basic and acidic residues" evidence="1">
    <location>
        <begin position="26"/>
        <end position="37"/>
    </location>
</feature>
<name>A0A9D1YNQ8_9FIRM</name>
<feature type="region of interest" description="Disordered" evidence="1">
    <location>
        <begin position="26"/>
        <end position="67"/>
    </location>
</feature>
<proteinExistence type="predicted"/>
<dbReference type="Proteomes" id="UP000824007">
    <property type="component" value="Unassembled WGS sequence"/>
</dbReference>
<evidence type="ECO:0000313" key="3">
    <source>
        <dbReference type="EMBL" id="HIY59734.1"/>
    </source>
</evidence>